<dbReference type="GO" id="GO:0004553">
    <property type="term" value="F:hydrolase activity, hydrolyzing O-glycosyl compounds"/>
    <property type="evidence" value="ECO:0007669"/>
    <property type="project" value="InterPro"/>
</dbReference>
<keyword evidence="2" id="KW-0378">Hydrolase</keyword>
<dbReference type="Pfam" id="PF01055">
    <property type="entry name" value="Glyco_hydro_31_2nd"/>
    <property type="match status" value="1"/>
</dbReference>
<protein>
    <recommendedName>
        <fullName evidence="3">Glycoside hydrolase family 31 TIM barrel domain-containing protein</fullName>
    </recommendedName>
</protein>
<evidence type="ECO:0000259" key="3">
    <source>
        <dbReference type="Pfam" id="PF01055"/>
    </source>
</evidence>
<dbReference type="InterPro" id="IPR000322">
    <property type="entry name" value="Glyco_hydro_31_TIM"/>
</dbReference>
<dbReference type="GO" id="GO:0005975">
    <property type="term" value="P:carbohydrate metabolic process"/>
    <property type="evidence" value="ECO:0007669"/>
    <property type="project" value="InterPro"/>
</dbReference>
<reference evidence="4" key="1">
    <citation type="journal article" date="2020" name="mSystems">
        <title>Genome- and Community-Level Interaction Insights into Carbon Utilization and Element Cycling Functions of Hydrothermarchaeota in Hydrothermal Sediment.</title>
        <authorList>
            <person name="Zhou Z."/>
            <person name="Liu Y."/>
            <person name="Xu W."/>
            <person name="Pan J."/>
            <person name="Luo Z.H."/>
            <person name="Li M."/>
        </authorList>
    </citation>
    <scope>NUCLEOTIDE SEQUENCE [LARGE SCALE GENOMIC DNA]</scope>
    <source>
        <strain evidence="4">HyVt-233</strain>
    </source>
</reference>
<dbReference type="Gene3D" id="3.20.20.70">
    <property type="entry name" value="Aldolase class I"/>
    <property type="match status" value="1"/>
</dbReference>
<evidence type="ECO:0000256" key="2">
    <source>
        <dbReference type="RuleBase" id="RU361185"/>
    </source>
</evidence>
<sequence length="282" mass="32943">MALNPQKWGINVSKKDFQCYWAKRWGDIGKNEPCPNEKELKQKMEKYFPDLTNPEFQKIFLERIYKQIDAGVDAIWIDMLYMQARLMTELTKNPNHPAVKESYEAAKEIINKIHEYGKKKGKYIYVITWVAVKGKDSIISVPKEYVNVDAAMVSPSCDEIKDKLTGKIGNFNEKLWNELVKKIKKEYGIPIFARIDYGGPGRTQLYVFSQELSKEEAREFLRKADKFFSKKGIIFIYPVHGGDMGRKELVKKLSYGKFNWYDSLAPEFETYGTIKELTRDKR</sequence>
<dbReference type="InterPro" id="IPR017853">
    <property type="entry name" value="GH"/>
</dbReference>
<evidence type="ECO:0000313" key="4">
    <source>
        <dbReference type="EMBL" id="HDD45029.1"/>
    </source>
</evidence>
<accession>A0A7C0Y6Q0</accession>
<dbReference type="SUPFAM" id="SSF51445">
    <property type="entry name" value="(Trans)glycosidases"/>
    <property type="match status" value="1"/>
</dbReference>
<dbReference type="Proteomes" id="UP000886289">
    <property type="component" value="Unassembled WGS sequence"/>
</dbReference>
<dbReference type="EMBL" id="DRBS01000342">
    <property type="protein sequence ID" value="HDD45029.1"/>
    <property type="molecule type" value="Genomic_DNA"/>
</dbReference>
<gene>
    <name evidence="4" type="ORF">ENG63_09265</name>
</gene>
<proteinExistence type="inferred from homology"/>
<keyword evidence="2" id="KW-0326">Glycosidase</keyword>
<comment type="similarity">
    <text evidence="1 2">Belongs to the glycosyl hydrolase 31 family.</text>
</comment>
<evidence type="ECO:0000256" key="1">
    <source>
        <dbReference type="ARBA" id="ARBA00007806"/>
    </source>
</evidence>
<name>A0A7C0Y6Q0_DESA2</name>
<organism evidence="4">
    <name type="scientific">Desulfofervidus auxilii</name>
    <dbReference type="NCBI Taxonomy" id="1621989"/>
    <lineage>
        <taxon>Bacteria</taxon>
        <taxon>Pseudomonadati</taxon>
        <taxon>Thermodesulfobacteriota</taxon>
        <taxon>Candidatus Desulfofervidia</taxon>
        <taxon>Candidatus Desulfofervidales</taxon>
        <taxon>Candidatus Desulfofervidaceae</taxon>
        <taxon>Candidatus Desulfofervidus</taxon>
    </lineage>
</organism>
<dbReference type="InterPro" id="IPR013785">
    <property type="entry name" value="Aldolase_TIM"/>
</dbReference>
<comment type="caution">
    <text evidence="4">The sequence shown here is derived from an EMBL/GenBank/DDBJ whole genome shotgun (WGS) entry which is preliminary data.</text>
</comment>
<feature type="domain" description="Glycoside hydrolase family 31 TIM barrel" evidence="3">
    <location>
        <begin position="34"/>
        <end position="84"/>
    </location>
</feature>
<dbReference type="AlphaFoldDB" id="A0A7C0Y6Q0"/>